<dbReference type="EMBL" id="JABMCI010000060">
    <property type="protein sequence ID" value="NUU17209.1"/>
    <property type="molecule type" value="Genomic_DNA"/>
</dbReference>
<protein>
    <submittedName>
        <fullName evidence="3">DUF2510 domain-containing protein</fullName>
    </submittedName>
</protein>
<keyword evidence="1" id="KW-1133">Transmembrane helix</keyword>
<dbReference type="Pfam" id="PF10708">
    <property type="entry name" value="DUF2510"/>
    <property type="match status" value="1"/>
</dbReference>
<comment type="caution">
    <text evidence="3">The sequence shown here is derived from an EMBL/GenBank/DDBJ whole genome shotgun (WGS) entry which is preliminary data.</text>
</comment>
<evidence type="ECO:0000313" key="4">
    <source>
        <dbReference type="Proteomes" id="UP000565724"/>
    </source>
</evidence>
<name>A0A7Y6A2B9_9CELL</name>
<evidence type="ECO:0000259" key="2">
    <source>
        <dbReference type="Pfam" id="PF10708"/>
    </source>
</evidence>
<dbReference type="Proteomes" id="UP000565724">
    <property type="component" value="Unassembled WGS sequence"/>
</dbReference>
<gene>
    <name evidence="3" type="ORF">HP550_08090</name>
</gene>
<dbReference type="RefSeq" id="WP_175347087.1">
    <property type="nucleotide sequence ID" value="NZ_JABMCI010000060.1"/>
</dbReference>
<evidence type="ECO:0000256" key="1">
    <source>
        <dbReference type="SAM" id="Phobius"/>
    </source>
</evidence>
<keyword evidence="4" id="KW-1185">Reference proteome</keyword>
<feature type="transmembrane region" description="Helical" evidence="1">
    <location>
        <begin position="196"/>
        <end position="217"/>
    </location>
</feature>
<accession>A0A7Y6A2B9</accession>
<keyword evidence="1" id="KW-0812">Transmembrane</keyword>
<organism evidence="3 4">
    <name type="scientific">Cellulomonas humilata</name>
    <dbReference type="NCBI Taxonomy" id="144055"/>
    <lineage>
        <taxon>Bacteria</taxon>
        <taxon>Bacillati</taxon>
        <taxon>Actinomycetota</taxon>
        <taxon>Actinomycetes</taxon>
        <taxon>Micrococcales</taxon>
        <taxon>Cellulomonadaceae</taxon>
        <taxon>Cellulomonas</taxon>
    </lineage>
</organism>
<feature type="transmembrane region" description="Helical" evidence="1">
    <location>
        <begin position="157"/>
        <end position="175"/>
    </location>
</feature>
<sequence>MTGGSGHPAGWYDDGVTPGVQRWFDGVGWSETTRPLAPPPVVAMPAAVNPYGQDAAYGQPVGFGSVAPAMSTFGAGFTSARQAAAPYGTGFAAPLQSGAPYGTVLPVGRLVDEAAVRSARRTMTWALLGGMFALVVGGVIAILRARAMELGVSSSGGHYIATGGLISGTVAFVRAGKSYRSMVDQGGTPWSTPAKAFVIGSAGLAALLGVVGVVQVARASSLPPLGPAVAGSCWTGGTTGDVLQVLQVRCSTAHEYIGTLVTLDSAGTDCPAQTDSVLNLADGTGFYLCLALDSSLA</sequence>
<dbReference type="InterPro" id="IPR018929">
    <property type="entry name" value="DUF2510"/>
</dbReference>
<proteinExistence type="predicted"/>
<evidence type="ECO:0000313" key="3">
    <source>
        <dbReference type="EMBL" id="NUU17209.1"/>
    </source>
</evidence>
<feature type="transmembrane region" description="Helical" evidence="1">
    <location>
        <begin position="125"/>
        <end position="145"/>
    </location>
</feature>
<feature type="domain" description="DUF2510" evidence="2">
    <location>
        <begin position="9"/>
        <end position="40"/>
    </location>
</feature>
<dbReference type="AlphaFoldDB" id="A0A7Y6A2B9"/>
<reference evidence="3 4" key="1">
    <citation type="submission" date="2020-05" db="EMBL/GenBank/DDBJ databases">
        <title>Genome Sequencing of Type Strains.</title>
        <authorList>
            <person name="Lemaire J.F."/>
            <person name="Inderbitzin P."/>
            <person name="Gregorio O.A."/>
            <person name="Collins S.B."/>
            <person name="Wespe N."/>
            <person name="Knight-Connoni V."/>
        </authorList>
    </citation>
    <scope>NUCLEOTIDE SEQUENCE [LARGE SCALE GENOMIC DNA]</scope>
    <source>
        <strain evidence="3 4">ATCC 25174</strain>
    </source>
</reference>
<keyword evidence="1" id="KW-0472">Membrane</keyword>